<dbReference type="PANTHER" id="PTHR34502">
    <property type="entry name" value="DUF6594 DOMAIN-CONTAINING PROTEIN-RELATED"/>
    <property type="match status" value="1"/>
</dbReference>
<evidence type="ECO:0000259" key="2">
    <source>
        <dbReference type="Pfam" id="PF20237"/>
    </source>
</evidence>
<dbReference type="OrthoDB" id="3561189at2759"/>
<dbReference type="Proteomes" id="UP000250140">
    <property type="component" value="Unassembled WGS sequence"/>
</dbReference>
<name>A0A8E2JWD0_9PEZI</name>
<proteinExistence type="predicted"/>
<evidence type="ECO:0000256" key="1">
    <source>
        <dbReference type="SAM" id="Phobius"/>
    </source>
</evidence>
<reference evidence="3 4" key="1">
    <citation type="journal article" date="2016" name="Nat. Commun.">
        <title>Ectomycorrhizal ecology is imprinted in the genome of the dominant symbiotic fungus Cenococcum geophilum.</title>
        <authorList>
            <consortium name="DOE Joint Genome Institute"/>
            <person name="Peter M."/>
            <person name="Kohler A."/>
            <person name="Ohm R.A."/>
            <person name="Kuo A."/>
            <person name="Krutzmann J."/>
            <person name="Morin E."/>
            <person name="Arend M."/>
            <person name="Barry K.W."/>
            <person name="Binder M."/>
            <person name="Choi C."/>
            <person name="Clum A."/>
            <person name="Copeland A."/>
            <person name="Grisel N."/>
            <person name="Haridas S."/>
            <person name="Kipfer T."/>
            <person name="LaButti K."/>
            <person name="Lindquist E."/>
            <person name="Lipzen A."/>
            <person name="Maire R."/>
            <person name="Meier B."/>
            <person name="Mihaltcheva S."/>
            <person name="Molinier V."/>
            <person name="Murat C."/>
            <person name="Poggeler S."/>
            <person name="Quandt C.A."/>
            <person name="Sperisen C."/>
            <person name="Tritt A."/>
            <person name="Tisserant E."/>
            <person name="Crous P.W."/>
            <person name="Henrissat B."/>
            <person name="Nehls U."/>
            <person name="Egli S."/>
            <person name="Spatafora J.W."/>
            <person name="Grigoriev I.V."/>
            <person name="Martin F.M."/>
        </authorList>
    </citation>
    <scope>NUCLEOTIDE SEQUENCE [LARGE SCALE GENOMIC DNA]</scope>
    <source>
        <strain evidence="3 4">CBS 207.34</strain>
    </source>
</reference>
<gene>
    <name evidence="3" type="ORF">AOQ84DRAFT_386385</name>
</gene>
<dbReference type="InterPro" id="IPR046529">
    <property type="entry name" value="DUF6594"/>
</dbReference>
<feature type="transmembrane region" description="Helical" evidence="1">
    <location>
        <begin position="198"/>
        <end position="219"/>
    </location>
</feature>
<evidence type="ECO:0000313" key="3">
    <source>
        <dbReference type="EMBL" id="OCL12059.1"/>
    </source>
</evidence>
<keyword evidence="4" id="KW-1185">Reference proteome</keyword>
<dbReference type="Pfam" id="PF20237">
    <property type="entry name" value="DUF6594"/>
    <property type="match status" value="1"/>
</dbReference>
<feature type="transmembrane region" description="Helical" evidence="1">
    <location>
        <begin position="250"/>
        <end position="267"/>
    </location>
</feature>
<organism evidence="3 4">
    <name type="scientific">Glonium stellatum</name>
    <dbReference type="NCBI Taxonomy" id="574774"/>
    <lineage>
        <taxon>Eukaryota</taxon>
        <taxon>Fungi</taxon>
        <taxon>Dikarya</taxon>
        <taxon>Ascomycota</taxon>
        <taxon>Pezizomycotina</taxon>
        <taxon>Dothideomycetes</taxon>
        <taxon>Pleosporomycetidae</taxon>
        <taxon>Gloniales</taxon>
        <taxon>Gloniaceae</taxon>
        <taxon>Glonium</taxon>
    </lineage>
</organism>
<keyword evidence="1" id="KW-1133">Transmembrane helix</keyword>
<dbReference type="PANTHER" id="PTHR34502:SF5">
    <property type="entry name" value="DUF6594 DOMAIN-CONTAINING PROTEIN"/>
    <property type="match status" value="1"/>
</dbReference>
<protein>
    <recommendedName>
        <fullName evidence="2">DUF6594 domain-containing protein</fullName>
    </recommendedName>
</protein>
<keyword evidence="1" id="KW-0812">Transmembrane</keyword>
<evidence type="ECO:0000313" key="4">
    <source>
        <dbReference type="Proteomes" id="UP000250140"/>
    </source>
</evidence>
<feature type="domain" description="DUF6594" evidence="2">
    <location>
        <begin position="15"/>
        <end position="263"/>
    </location>
</feature>
<keyword evidence="1" id="KW-0472">Membrane</keyword>
<accession>A0A8E2JWD0</accession>
<sequence length="269" mass="30447">MAAYEGEDSLLELFKVATWMNQDHDLWLCRRFESLHVFNILSIQQRLAKLERQLGKFIELESRGGDELSQGDEYSPAKRESLVKEIQANLKAYDEAILSAVEISRFQSPAAHTIKVVYNTVMKAATFKTLNHELGINRRKPSNEIDRSKLLAVLTPQKSWFHKFIDSNDRLRQLFAEKSDSRSGIEWYSESKIRTAEFVLISATFCLVQMLPIAALTLVQSRAWKLVIIFILIIIVSILTSLFANTTRASNFGAVAAYSAIVVAFIGKG</sequence>
<feature type="transmembrane region" description="Helical" evidence="1">
    <location>
        <begin position="226"/>
        <end position="244"/>
    </location>
</feature>
<dbReference type="AlphaFoldDB" id="A0A8E2JWD0"/>
<dbReference type="EMBL" id="KV748934">
    <property type="protein sequence ID" value="OCL12059.1"/>
    <property type="molecule type" value="Genomic_DNA"/>
</dbReference>